<feature type="transmembrane region" description="Helical" evidence="1">
    <location>
        <begin position="392"/>
        <end position="414"/>
    </location>
</feature>
<dbReference type="Proteomes" id="UP000490980">
    <property type="component" value="Unassembled WGS sequence"/>
</dbReference>
<feature type="transmembrane region" description="Helical" evidence="1">
    <location>
        <begin position="170"/>
        <end position="189"/>
    </location>
</feature>
<organism evidence="2 3">
    <name type="scientific">Luteibacter anthropi</name>
    <dbReference type="NCBI Taxonomy" id="564369"/>
    <lineage>
        <taxon>Bacteria</taxon>
        <taxon>Pseudomonadati</taxon>
        <taxon>Pseudomonadota</taxon>
        <taxon>Gammaproteobacteria</taxon>
        <taxon>Lysobacterales</taxon>
        <taxon>Rhodanobacteraceae</taxon>
        <taxon>Luteibacter</taxon>
    </lineage>
</organism>
<dbReference type="AlphaFoldDB" id="A0A7X5ZIM6"/>
<feature type="transmembrane region" description="Helical" evidence="1">
    <location>
        <begin position="136"/>
        <end position="158"/>
    </location>
</feature>
<feature type="transmembrane region" description="Helical" evidence="1">
    <location>
        <begin position="332"/>
        <end position="351"/>
    </location>
</feature>
<keyword evidence="3" id="KW-1185">Reference proteome</keyword>
<reference evidence="2 3" key="1">
    <citation type="submission" date="2020-03" db="EMBL/GenBank/DDBJ databases">
        <authorList>
            <person name="Lai Q."/>
        </authorList>
    </citation>
    <scope>NUCLEOTIDE SEQUENCE [LARGE SCALE GENOMIC DNA]</scope>
    <source>
        <strain evidence="2 3">CCUG 25036</strain>
    </source>
</reference>
<feature type="transmembrane region" description="Helical" evidence="1">
    <location>
        <begin position="12"/>
        <end position="33"/>
    </location>
</feature>
<feature type="transmembrane region" description="Helical" evidence="1">
    <location>
        <begin position="81"/>
        <end position="97"/>
    </location>
</feature>
<evidence type="ECO:0000313" key="3">
    <source>
        <dbReference type="Proteomes" id="UP000490980"/>
    </source>
</evidence>
<keyword evidence="1" id="KW-0812">Transmembrane</keyword>
<dbReference type="RefSeq" id="WP_166948168.1">
    <property type="nucleotide sequence ID" value="NZ_JAARLZ010000005.1"/>
</dbReference>
<proteinExistence type="predicted"/>
<sequence length="504" mass="53039">MSKPTTSARSGGFTDHAIACLVIVLIVMPLAAFGAWTSDYLWQRGITWEQGEWVLAMMPMGTSVVFLSLRSDPIAPGIRSGLLPGFVLTGLASATFHGGIDIWFMLAASFAYGAGIGLHLIWLARNATHLFPAPKAASRVALHALPAVALYLLTADVLPLIDTISTPDGGFLVAVAASSIALILCPVTWPAKQGHRLRIDPWLALLSTVSLISFCLAFVRNVDHRKQVLSSAMLLIDGLIFAGLYLARLNATRGIKVSPRSLWSTPLRRALLSLLSCGVSALAILVILSIGNPDIDPPGSMRPEVRLCVFVISAFVAGPLLWAHVPRPLRHAFIPICIAVTSAACFGLYLTRSQASWVGFAMIAGTALGGAIACCMMRLSSLSPGDGSRNPLRLGLAAAFLGGTFGLVGAFSLMNQIYIGGLLPDPNEALPPGRPLRLAEALTVLDRTGPNDDYPSLIATSVTGSIYGSLAILCISLAVAGILATIAPPALHARWRGSATSSRG</sequence>
<evidence type="ECO:0000256" key="1">
    <source>
        <dbReference type="SAM" id="Phobius"/>
    </source>
</evidence>
<feature type="transmembrane region" description="Helical" evidence="1">
    <location>
        <begin position="357"/>
        <end position="380"/>
    </location>
</feature>
<evidence type="ECO:0000313" key="2">
    <source>
        <dbReference type="EMBL" id="NII06830.1"/>
    </source>
</evidence>
<accession>A0A7X5ZIM6</accession>
<feature type="transmembrane region" description="Helical" evidence="1">
    <location>
        <begin position="53"/>
        <end position="69"/>
    </location>
</feature>
<gene>
    <name evidence="2" type="ORF">HBF25_10570</name>
</gene>
<dbReference type="EMBL" id="JAARLZ010000005">
    <property type="protein sequence ID" value="NII06830.1"/>
    <property type="molecule type" value="Genomic_DNA"/>
</dbReference>
<name>A0A7X5ZIM6_9GAMM</name>
<feature type="transmembrane region" description="Helical" evidence="1">
    <location>
        <begin position="103"/>
        <end position="124"/>
    </location>
</feature>
<keyword evidence="1" id="KW-1133">Transmembrane helix</keyword>
<keyword evidence="1" id="KW-0472">Membrane</keyword>
<feature type="transmembrane region" description="Helical" evidence="1">
    <location>
        <begin position="201"/>
        <end position="222"/>
    </location>
</feature>
<feature type="transmembrane region" description="Helical" evidence="1">
    <location>
        <begin position="270"/>
        <end position="291"/>
    </location>
</feature>
<protein>
    <submittedName>
        <fullName evidence="2">Uncharacterized protein</fullName>
    </submittedName>
</protein>
<feature type="transmembrane region" description="Helical" evidence="1">
    <location>
        <begin position="466"/>
        <end position="487"/>
    </location>
</feature>
<comment type="caution">
    <text evidence="2">The sequence shown here is derived from an EMBL/GenBank/DDBJ whole genome shotgun (WGS) entry which is preliminary data.</text>
</comment>
<feature type="transmembrane region" description="Helical" evidence="1">
    <location>
        <begin position="228"/>
        <end position="249"/>
    </location>
</feature>